<reference evidence="3" key="1">
    <citation type="journal article" date="2019" name="Int. J. Syst. Evol. Microbiol.">
        <title>The Global Catalogue of Microorganisms (GCM) 10K type strain sequencing project: providing services to taxonomists for standard genome sequencing and annotation.</title>
        <authorList>
            <consortium name="The Broad Institute Genomics Platform"/>
            <consortium name="The Broad Institute Genome Sequencing Center for Infectious Disease"/>
            <person name="Wu L."/>
            <person name="Ma J."/>
        </authorList>
    </citation>
    <scope>NUCLEOTIDE SEQUENCE [LARGE SCALE GENOMIC DNA]</scope>
    <source>
        <strain evidence="3">JCM 16950</strain>
    </source>
</reference>
<accession>A0ABP7G053</accession>
<dbReference type="InterPro" id="IPR003779">
    <property type="entry name" value="CMD-like"/>
</dbReference>
<evidence type="ECO:0000313" key="2">
    <source>
        <dbReference type="EMBL" id="GAA3752217.1"/>
    </source>
</evidence>
<dbReference type="PANTHER" id="PTHR35446">
    <property type="entry name" value="SI:CH211-175M2.5"/>
    <property type="match status" value="1"/>
</dbReference>
<comment type="caution">
    <text evidence="2">The sequence shown here is derived from an EMBL/GenBank/DDBJ whole genome shotgun (WGS) entry which is preliminary data.</text>
</comment>
<dbReference type="Pfam" id="PF02627">
    <property type="entry name" value="CMD"/>
    <property type="match status" value="1"/>
</dbReference>
<dbReference type="RefSeq" id="WP_344779547.1">
    <property type="nucleotide sequence ID" value="NZ_BAABAF010000001.1"/>
</dbReference>
<dbReference type="InterPro" id="IPR004675">
    <property type="entry name" value="AhpD_core"/>
</dbReference>
<sequence>MRLIEIETGDRMKTRMLFGFVSAVSGMRLPDAARVAMYHPDFAGPALNAWTHEAMRGDSAWSPAERELMAAMVAQWNSCPFCIGAHSAVAVHGMDPELVRATLEDYQTARIPEPLRAALVFLEKLTRDPDHVSASDARAAFEAGVTREQLEDAAAVGAVFAVITRYANALGFDIPSTADFAKASNRLWKRGYA</sequence>
<dbReference type="NCBIfam" id="TIGR00778">
    <property type="entry name" value="ahpD_dom"/>
    <property type="match status" value="1"/>
</dbReference>
<protein>
    <recommendedName>
        <fullName evidence="1">Carboxymuconolactone decarboxylase-like domain-containing protein</fullName>
    </recommendedName>
</protein>
<proteinExistence type="predicted"/>
<dbReference type="Gene3D" id="1.20.1290.10">
    <property type="entry name" value="AhpD-like"/>
    <property type="match status" value="1"/>
</dbReference>
<organism evidence="2 3">
    <name type="scientific">Microbacterium kribbense</name>
    <dbReference type="NCBI Taxonomy" id="433645"/>
    <lineage>
        <taxon>Bacteria</taxon>
        <taxon>Bacillati</taxon>
        <taxon>Actinomycetota</taxon>
        <taxon>Actinomycetes</taxon>
        <taxon>Micrococcales</taxon>
        <taxon>Microbacteriaceae</taxon>
        <taxon>Microbacterium</taxon>
    </lineage>
</organism>
<evidence type="ECO:0000259" key="1">
    <source>
        <dbReference type="Pfam" id="PF02627"/>
    </source>
</evidence>
<keyword evidence="3" id="KW-1185">Reference proteome</keyword>
<dbReference type="SUPFAM" id="SSF69118">
    <property type="entry name" value="AhpD-like"/>
    <property type="match status" value="1"/>
</dbReference>
<feature type="domain" description="Carboxymuconolactone decarboxylase-like" evidence="1">
    <location>
        <begin position="47"/>
        <end position="92"/>
    </location>
</feature>
<evidence type="ECO:0000313" key="3">
    <source>
        <dbReference type="Proteomes" id="UP001500540"/>
    </source>
</evidence>
<dbReference type="Proteomes" id="UP001500540">
    <property type="component" value="Unassembled WGS sequence"/>
</dbReference>
<dbReference type="PANTHER" id="PTHR35446:SF2">
    <property type="entry name" value="CARBOXYMUCONOLACTONE DECARBOXYLASE-LIKE DOMAIN-CONTAINING PROTEIN"/>
    <property type="match status" value="1"/>
</dbReference>
<dbReference type="InterPro" id="IPR029032">
    <property type="entry name" value="AhpD-like"/>
</dbReference>
<name>A0ABP7G053_9MICO</name>
<gene>
    <name evidence="2" type="ORF">GCM10022240_01650</name>
</gene>
<dbReference type="EMBL" id="BAABAF010000001">
    <property type="protein sequence ID" value="GAA3752217.1"/>
    <property type="molecule type" value="Genomic_DNA"/>
</dbReference>